<dbReference type="GO" id="GO:0005096">
    <property type="term" value="F:GTPase activator activity"/>
    <property type="evidence" value="ECO:0007669"/>
    <property type="project" value="TreeGrafter"/>
</dbReference>
<dbReference type="PANTHER" id="PTHR23138:SF87">
    <property type="entry name" value="E3 SUMO-PROTEIN LIGASE RANBP2"/>
    <property type="match status" value="1"/>
</dbReference>
<dbReference type="EMBL" id="UZAE01000249">
    <property type="protein sequence ID" value="VDN96644.1"/>
    <property type="molecule type" value="Genomic_DNA"/>
</dbReference>
<dbReference type="SMART" id="SM00160">
    <property type="entry name" value="RanBD"/>
    <property type="match status" value="1"/>
</dbReference>
<dbReference type="PANTHER" id="PTHR23138">
    <property type="entry name" value="RAN BINDING PROTEIN"/>
    <property type="match status" value="1"/>
</dbReference>
<gene>
    <name evidence="3" type="ORF">HNAJ_LOCUS785</name>
</gene>
<dbReference type="InterPro" id="IPR045255">
    <property type="entry name" value="RanBP1-like"/>
</dbReference>
<dbReference type="InterPro" id="IPR000156">
    <property type="entry name" value="Ran_bind_dom"/>
</dbReference>
<evidence type="ECO:0000256" key="1">
    <source>
        <dbReference type="SAM" id="MobiDB-lite"/>
    </source>
</evidence>
<accession>A0A0R3T1M5</accession>
<evidence type="ECO:0000313" key="3">
    <source>
        <dbReference type="EMBL" id="VDN96644.1"/>
    </source>
</evidence>
<feature type="compositionally biased region" description="Basic and acidic residues" evidence="1">
    <location>
        <begin position="136"/>
        <end position="152"/>
    </location>
</feature>
<feature type="domain" description="RanBD1" evidence="2">
    <location>
        <begin position="19"/>
        <end position="108"/>
    </location>
</feature>
<feature type="region of interest" description="Disordered" evidence="1">
    <location>
        <begin position="119"/>
        <end position="163"/>
    </location>
</feature>
<dbReference type="Gene3D" id="2.30.29.30">
    <property type="entry name" value="Pleckstrin-homology domain (PH domain)/Phosphotyrosine-binding domain (PTB)"/>
    <property type="match status" value="1"/>
</dbReference>
<reference evidence="5" key="1">
    <citation type="submission" date="2017-02" db="UniProtKB">
        <authorList>
            <consortium name="WormBaseParasite"/>
        </authorList>
    </citation>
    <scope>IDENTIFICATION</scope>
</reference>
<dbReference type="GO" id="GO:0005737">
    <property type="term" value="C:cytoplasm"/>
    <property type="evidence" value="ECO:0007669"/>
    <property type="project" value="TreeGrafter"/>
</dbReference>
<sequence>MYPLRKVFPRSDIKADSPAKLYRHSNSEWKDHGPGLLRIIESSSPRRFRILMRRDGTLKVIFIAGRCFSWLTINEFSDGVSKQQILAAKFRDFEAANNFKRIFDECVEFANGSQKDLTNKSGNKMIKVKPTYPSGLDKENRESVDSNKKENLSSKSPSKEILPNLKHAECEVLSDSLSNVKLTSQDDKQE</sequence>
<evidence type="ECO:0000313" key="5">
    <source>
        <dbReference type="WBParaSite" id="HNAJ_0000078501-mRNA-1"/>
    </source>
</evidence>
<proteinExistence type="predicted"/>
<dbReference type="AlphaFoldDB" id="A0A0R3T1M5"/>
<dbReference type="SUPFAM" id="SSF50729">
    <property type="entry name" value="PH domain-like"/>
    <property type="match status" value="1"/>
</dbReference>
<dbReference type="OrthoDB" id="2357150at2759"/>
<evidence type="ECO:0000313" key="4">
    <source>
        <dbReference type="Proteomes" id="UP000278807"/>
    </source>
</evidence>
<dbReference type="Proteomes" id="UP000278807">
    <property type="component" value="Unassembled WGS sequence"/>
</dbReference>
<protein>
    <submittedName>
        <fullName evidence="5">RanBD1 domain-containing protein</fullName>
    </submittedName>
</protein>
<dbReference type="PROSITE" id="PS50196">
    <property type="entry name" value="RANBD1"/>
    <property type="match status" value="1"/>
</dbReference>
<reference evidence="3 4" key="2">
    <citation type="submission" date="2018-11" db="EMBL/GenBank/DDBJ databases">
        <authorList>
            <consortium name="Pathogen Informatics"/>
        </authorList>
    </citation>
    <scope>NUCLEOTIDE SEQUENCE [LARGE SCALE GENOMIC DNA]</scope>
</reference>
<dbReference type="GO" id="GO:0005643">
    <property type="term" value="C:nuclear pore"/>
    <property type="evidence" value="ECO:0007669"/>
    <property type="project" value="TreeGrafter"/>
</dbReference>
<evidence type="ECO:0000259" key="2">
    <source>
        <dbReference type="PROSITE" id="PS50196"/>
    </source>
</evidence>
<name>A0A0R3T1M5_RODNA</name>
<keyword evidence="4" id="KW-1185">Reference proteome</keyword>
<dbReference type="InterPro" id="IPR011993">
    <property type="entry name" value="PH-like_dom_sf"/>
</dbReference>
<dbReference type="STRING" id="102285.A0A0R3T1M5"/>
<dbReference type="Pfam" id="PF00638">
    <property type="entry name" value="Ran_BP1"/>
    <property type="match status" value="1"/>
</dbReference>
<organism evidence="5">
    <name type="scientific">Rodentolepis nana</name>
    <name type="common">Dwarf tapeworm</name>
    <name type="synonym">Hymenolepis nana</name>
    <dbReference type="NCBI Taxonomy" id="102285"/>
    <lineage>
        <taxon>Eukaryota</taxon>
        <taxon>Metazoa</taxon>
        <taxon>Spiralia</taxon>
        <taxon>Lophotrochozoa</taxon>
        <taxon>Platyhelminthes</taxon>
        <taxon>Cestoda</taxon>
        <taxon>Eucestoda</taxon>
        <taxon>Cyclophyllidea</taxon>
        <taxon>Hymenolepididae</taxon>
        <taxon>Rodentolepis</taxon>
    </lineage>
</organism>
<dbReference type="WBParaSite" id="HNAJ_0000078501-mRNA-1">
    <property type="protein sequence ID" value="HNAJ_0000078501-mRNA-1"/>
    <property type="gene ID" value="HNAJ_0000078501"/>
</dbReference>